<dbReference type="InParanoid" id="W4JWH4"/>
<dbReference type="InterPro" id="IPR036047">
    <property type="entry name" value="F-box-like_dom_sf"/>
</dbReference>
<evidence type="ECO:0000313" key="1">
    <source>
        <dbReference type="EMBL" id="ETW77236.1"/>
    </source>
</evidence>
<dbReference type="GeneID" id="20671244"/>
<gene>
    <name evidence="1" type="ORF">HETIRDRAFT_326455</name>
</gene>
<dbReference type="AlphaFoldDB" id="W4JWH4"/>
<dbReference type="RefSeq" id="XP_009550772.1">
    <property type="nucleotide sequence ID" value="XM_009552477.1"/>
</dbReference>
<dbReference type="EMBL" id="KI925463">
    <property type="protein sequence ID" value="ETW77236.1"/>
    <property type="molecule type" value="Genomic_DNA"/>
</dbReference>
<dbReference type="Proteomes" id="UP000030671">
    <property type="component" value="Unassembled WGS sequence"/>
</dbReference>
<proteinExistence type="predicted"/>
<dbReference type="HOGENOM" id="CLU_024199_1_2_1"/>
<dbReference type="OrthoDB" id="2692326at2759"/>
<dbReference type="PANTHER" id="PTHR38926">
    <property type="entry name" value="F-BOX DOMAIN CONTAINING PROTEIN, EXPRESSED"/>
    <property type="match status" value="1"/>
</dbReference>
<dbReference type="PANTHER" id="PTHR38926:SF5">
    <property type="entry name" value="F-BOX AND LEUCINE-RICH REPEAT PROTEIN 6"/>
    <property type="match status" value="1"/>
</dbReference>
<dbReference type="Gene3D" id="1.20.1280.50">
    <property type="match status" value="1"/>
</dbReference>
<organism evidence="1 2">
    <name type="scientific">Heterobasidion irregulare (strain TC 32-1)</name>
    <dbReference type="NCBI Taxonomy" id="747525"/>
    <lineage>
        <taxon>Eukaryota</taxon>
        <taxon>Fungi</taxon>
        <taxon>Dikarya</taxon>
        <taxon>Basidiomycota</taxon>
        <taxon>Agaricomycotina</taxon>
        <taxon>Agaricomycetes</taxon>
        <taxon>Russulales</taxon>
        <taxon>Bondarzewiaceae</taxon>
        <taxon>Heterobasidion</taxon>
        <taxon>Heterobasidion annosum species complex</taxon>
    </lineage>
</organism>
<name>W4JWH4_HETIT</name>
<dbReference type="SUPFAM" id="SSF81383">
    <property type="entry name" value="F-box domain"/>
    <property type="match status" value="1"/>
</dbReference>
<dbReference type="SUPFAM" id="SSF52047">
    <property type="entry name" value="RNI-like"/>
    <property type="match status" value="1"/>
</dbReference>
<accession>W4JWH4</accession>
<protein>
    <submittedName>
        <fullName evidence="1">Uncharacterized protein</fullName>
    </submittedName>
</protein>
<keyword evidence="2" id="KW-1185">Reference proteome</keyword>
<sequence>MEYDGIVADLNQNSPISRLVPDILIDIFQRVHNLHMNEWNPRNYGLLDISHGRIALTRVCRRWRSISLNMPSLWRNITFSTPGWTQEMLLRSRPLSVDIHFNSDCHRDYGPGKRDLSELNALAVESISRARKLRLVDKVVDVIILSVTPAPLLEELHLSRLYPHLRHATRIVPPSIFDGKAPRLQKLFLHELTIHPASPILFGLTFLEIRNGAGAAHHPLSEWLHALMYMPQLEHLHLGHALSPGSQDPNFPMVTLSHLKTLGLGVLALSDCIEFTNHISIPSATFVEVNIIEIQMNRPTPRNMIPSYAERPIKALRITFMECGFSVDGELDDSSSLKISVIDYGDLMSEAAANNILPTLAHFNVRFVHDLTIHISELRLDWSPILSRFPSVNTLHVTGTSLDIFAIALAHSTSAGPVCPSLRRLGFQYEMPEIYDEHIIHKDFFNILQRVVDTRKANGAVLEELIVFGEAVPQSEGAVDTTALGLRKVPDDYFFNRDRESLSDRALLVEDIATESASL</sequence>
<evidence type="ECO:0000313" key="2">
    <source>
        <dbReference type="Proteomes" id="UP000030671"/>
    </source>
</evidence>
<reference evidence="1 2" key="1">
    <citation type="journal article" date="2012" name="New Phytol.">
        <title>Insight into trade-off between wood decay and parasitism from the genome of a fungal forest pathogen.</title>
        <authorList>
            <person name="Olson A."/>
            <person name="Aerts A."/>
            <person name="Asiegbu F."/>
            <person name="Belbahri L."/>
            <person name="Bouzid O."/>
            <person name="Broberg A."/>
            <person name="Canback B."/>
            <person name="Coutinho P.M."/>
            <person name="Cullen D."/>
            <person name="Dalman K."/>
            <person name="Deflorio G."/>
            <person name="van Diepen L.T."/>
            <person name="Dunand C."/>
            <person name="Duplessis S."/>
            <person name="Durling M."/>
            <person name="Gonthier P."/>
            <person name="Grimwood J."/>
            <person name="Fossdal C.G."/>
            <person name="Hansson D."/>
            <person name="Henrissat B."/>
            <person name="Hietala A."/>
            <person name="Himmelstrand K."/>
            <person name="Hoffmeister D."/>
            <person name="Hogberg N."/>
            <person name="James T.Y."/>
            <person name="Karlsson M."/>
            <person name="Kohler A."/>
            <person name="Kues U."/>
            <person name="Lee Y.H."/>
            <person name="Lin Y.C."/>
            <person name="Lind M."/>
            <person name="Lindquist E."/>
            <person name="Lombard V."/>
            <person name="Lucas S."/>
            <person name="Lunden K."/>
            <person name="Morin E."/>
            <person name="Murat C."/>
            <person name="Park J."/>
            <person name="Raffaello T."/>
            <person name="Rouze P."/>
            <person name="Salamov A."/>
            <person name="Schmutz J."/>
            <person name="Solheim H."/>
            <person name="Stahlberg J."/>
            <person name="Velez H."/>
            <person name="de Vries R.P."/>
            <person name="Wiebenga A."/>
            <person name="Woodward S."/>
            <person name="Yakovlev I."/>
            <person name="Garbelotto M."/>
            <person name="Martin F."/>
            <person name="Grigoriev I.V."/>
            <person name="Stenlid J."/>
        </authorList>
    </citation>
    <scope>NUCLEOTIDE SEQUENCE [LARGE SCALE GENOMIC DNA]</scope>
    <source>
        <strain evidence="1 2">TC 32-1</strain>
    </source>
</reference>
<dbReference type="KEGG" id="hir:HETIRDRAFT_326455"/>